<feature type="domain" description="Ig-like" evidence="14">
    <location>
        <begin position="520"/>
        <end position="600"/>
    </location>
</feature>
<keyword evidence="3" id="KW-0732">Signal</keyword>
<dbReference type="Pfam" id="PF07679">
    <property type="entry name" value="I-set"/>
    <property type="match status" value="2"/>
</dbReference>
<dbReference type="PROSITE" id="PS50835">
    <property type="entry name" value="IG_LIKE"/>
    <property type="match status" value="4"/>
</dbReference>
<dbReference type="GO" id="GO:0007155">
    <property type="term" value="P:cell adhesion"/>
    <property type="evidence" value="ECO:0007669"/>
    <property type="project" value="UniProtKB-KW"/>
</dbReference>
<evidence type="ECO:0000256" key="11">
    <source>
        <dbReference type="ARBA" id="ARBA00061621"/>
    </source>
</evidence>
<feature type="domain" description="Fibronectin type-III" evidence="15">
    <location>
        <begin position="718"/>
        <end position="807"/>
    </location>
</feature>
<comment type="similarity">
    <text evidence="11">Belongs to the sidekick family.</text>
</comment>
<dbReference type="FunFam" id="2.60.40.10:FF:000028">
    <property type="entry name" value="Neuronal cell adhesion molecule"/>
    <property type="match status" value="1"/>
</dbReference>
<evidence type="ECO:0000256" key="8">
    <source>
        <dbReference type="ARBA" id="ARBA00023157"/>
    </source>
</evidence>
<dbReference type="SMART" id="SM00408">
    <property type="entry name" value="IGc2"/>
    <property type="match status" value="4"/>
</dbReference>
<feature type="domain" description="Ig-like" evidence="14">
    <location>
        <begin position="437"/>
        <end position="501"/>
    </location>
</feature>
<keyword evidence="4" id="KW-0677">Repeat</keyword>
<dbReference type="InterPro" id="IPR013783">
    <property type="entry name" value="Ig-like_fold"/>
</dbReference>
<dbReference type="Gene3D" id="2.60.40.10">
    <property type="entry name" value="Immunoglobulins"/>
    <property type="match status" value="16"/>
</dbReference>
<feature type="domain" description="Fibronectin type-III" evidence="15">
    <location>
        <begin position="812"/>
        <end position="911"/>
    </location>
</feature>
<evidence type="ECO:0000256" key="10">
    <source>
        <dbReference type="ARBA" id="ARBA00023319"/>
    </source>
</evidence>
<dbReference type="Proteomes" id="UP000887574">
    <property type="component" value="Unplaced"/>
</dbReference>
<dbReference type="SMART" id="SM00060">
    <property type="entry name" value="FN3"/>
    <property type="match status" value="12"/>
</dbReference>
<dbReference type="InterPro" id="IPR013098">
    <property type="entry name" value="Ig_I-set"/>
</dbReference>
<dbReference type="CDD" id="cd00063">
    <property type="entry name" value="FN3"/>
    <property type="match status" value="11"/>
</dbReference>
<dbReference type="PROSITE" id="PS50853">
    <property type="entry name" value="FN3"/>
    <property type="match status" value="9"/>
</dbReference>
<feature type="domain" description="Fibronectin type-III" evidence="15">
    <location>
        <begin position="1236"/>
        <end position="1336"/>
    </location>
</feature>
<dbReference type="InterPro" id="IPR036116">
    <property type="entry name" value="FN3_sf"/>
</dbReference>
<evidence type="ECO:0000259" key="14">
    <source>
        <dbReference type="PROSITE" id="PS50835"/>
    </source>
</evidence>
<name>A0A915EAA2_9BILA</name>
<feature type="compositionally biased region" description="Basic and acidic residues" evidence="12">
    <location>
        <begin position="2184"/>
        <end position="2196"/>
    </location>
</feature>
<feature type="transmembrane region" description="Helical" evidence="13">
    <location>
        <begin position="12"/>
        <end position="31"/>
    </location>
</feature>
<dbReference type="PANTHER" id="PTHR13817:SF166">
    <property type="entry name" value="NEURONAL IGCAM-RELATED"/>
    <property type="match status" value="1"/>
</dbReference>
<feature type="domain" description="Ig-like" evidence="14">
    <location>
        <begin position="36"/>
        <end position="117"/>
    </location>
</feature>
<dbReference type="InterPro" id="IPR003599">
    <property type="entry name" value="Ig_sub"/>
</dbReference>
<sequence length="2213" mass="247405">MANEDQLFMTNFKFYVICFILSIATAVSELITGRPPSFSHVDQVKFLVSEGSRFTLKCPLLDRKLDLEWYKDDEPINRHTLNLTIPTVSRIDSGIYRCYAHNGIGGAFSPSFNVTVSYLDGFVEKSEAFYQNKLSGQSGFITLQPPDLIGQGLEDVKWKWFNDNQEIQSSNNFFITKSGELVILETNNSTGQYRLEAITKKSRAYSKDYTFQPADLESIFPVQQPTLAIVYEPRDVQVVSGHKPTAQAVFECVPKLWTSSTKFADVEIRWLLNNNEITHDNRVETELGGRRLIIQDVVGLVGKGVHSAVVKCEAKTSDGLYKEHAHALLDVLGRTPKIDKENFREEVSKNLGEKVKLVCKDDFAWPRSKFTWYFNNKKLPTTSNFIRIESIQQKDYGVYQCEANNQAGSDIAHIWLRADSEDAIAQTRSVSIIEAPTSDPDHSSVTWQFNGIELNDIPHYLVNSTSLTINSVNKSDAGKYLCTVKSTTNGYKLASASAKVSVIDTKLIESGPVNQSLLIGSNVQMPCKISDDYAHQTDVKLTWFRNNNEIPEIGDVQRRISINEDGSLWINQVGPDNIGVYKCRAVVKTSNLPEQKEEVTAWFKIIEKPSMPQAVRVELLNETLPVKIRVFWDPGFDGNSPIIKYSVEMRTFGAQALWSEWTLSKDVPQESCCSTLVENLKASATTQFRVTAHNRFGAGKSSLPSQNITIPQQPPAAAPRQVAASARSSSSIMVQWKPPPSEEWNGDIKGYLIRYRLSGYASADWNEKILLKKPLITWREYDVQVAAYNNRGTGVFSKIMEVTTLEGVPMQAPQNVQVDVLNSTDILVSFDPPEQQMIPGVNLGYKIELWKGGFVLGQQPFRVIRVFPSSRISEHIGSLQKFGHYNLTVLCFTSPGDGPRSDPLEVVTFEDVPGPVASIIFDQVMSNSVVVQWEPPAQANGVILKYIIRHWQNKDDTDEKHKIEVSPEELSLTIDHLTASTRYSVDIQAVTKAGSGELTEASFESGITPELPGRVTQLSVSDVDARTALLQFVPGFDGHSFIRKWIVEAKIGSSSIFTAMFNTSLPKARSFTIDNLRPFTEYQLRIIAENVRGRGAPSDPSRPFKTLQTSPEKAPEKVYAEPISSNQVLLNWTPLISSYWNGEPVGYVILYRSASSLAPTSQEKALEQRERRQNKDNLGIWKELSVLSPKANEYTLTGLIPFTSYQIKMAAKNAGGVSAYSEMVIATTYESVPSLAPPNVIAEADQQEPLVRVSWQALDELAANGIITGYTVRVVPQEDKLKQEFSETVEIEDADTHSAVVSRLKPATHFHVWVTALTIVGEGPGNEPILVETPEMVPGKPSNVSFSFKSGKEVKLSWDPPTNPNGQILNYYSWHWLANQTEVDATEEAPIPSYIRQELHGNGAERRLFVKTDARDPPLPTPSIPFRDLTKAQSSNSIHLQWIGQQVLNELGQLKDNEAPVRSVSLEYQMANQNEWQRLPFLVDGETSEVTVNSLMPNTAYRARIRFIGDSAKSTWSEESDWIKTLEAVPSEAPSILQAKPYESSSLLVKWATLSGSKWNSDKIIYQIVYRIYPSNDSYTVEEIKDRDEEQQVELEHVVRKLSSFHHYVVHPLFVYVGYSIPKQAIKNLIAESISSSSIRLSWDKWLANDDDLISGYRIRYAPLLSTLSPEIRAEANNQGDSTEEVIITEKNEHTLVDLRKFTDYQISVAGYNRAGEGQASVIRQKTIEDCPGPLGSSSAAQRHHLGYVVNYKTYKLDDEFRKEVQEKSRINYLLAGNLEENVTYYFNVKAETSAGLGLTPATGNVTTGYNLGSPESPERPAVIPEQSTFLVKWKDNAAGSYSIKGHLIQAKRIATTVEKQPMNFVKRQKREVDIAEFRPRHVIGEWFTISNVIGSIETEHRISYRQLEPASFYIFRLFARNHIGVGKSSAESEQLHVPASLPEDPFYTKWWFLVIIGLLILIVIMVFVATLCFTNTTKKYKSEKDHAFDTLQLSDGGIASYALHTTKQTRKNEELSRPNTHTSWVSTTPAVLRGDFNAGGGGGYGSIASADGGGTPANPAISMYHALATDALPIDQSSHHLHPDGSIPDLYSAAAAYSSRHNLATERKPPSIRPETPPYQLKTLTLLDSLGEPVLQTMDTGPACLIKAIWMTVRMKKLKRYSRPTTSPTLMMKLTELPGEGLEDKRNRVNSRGELRLNPGNLLDLPHKELVK</sequence>
<dbReference type="SUPFAM" id="SSF49265">
    <property type="entry name" value="Fibronectin type III"/>
    <property type="match status" value="9"/>
</dbReference>
<dbReference type="SMART" id="SM00409">
    <property type="entry name" value="IG"/>
    <property type="match status" value="4"/>
</dbReference>
<dbReference type="FunFam" id="2.60.40.10:FF:000158">
    <property type="entry name" value="Sidekick cell adhesion molecule 2"/>
    <property type="match status" value="1"/>
</dbReference>
<evidence type="ECO:0000256" key="9">
    <source>
        <dbReference type="ARBA" id="ARBA00023180"/>
    </source>
</evidence>
<evidence type="ECO:0000313" key="16">
    <source>
        <dbReference type="Proteomes" id="UP000887574"/>
    </source>
</evidence>
<keyword evidence="6 13" id="KW-1133">Transmembrane helix</keyword>
<keyword evidence="8" id="KW-1015">Disulfide bond</keyword>
<dbReference type="CDD" id="cd00096">
    <property type="entry name" value="Ig"/>
    <property type="match status" value="2"/>
</dbReference>
<dbReference type="PRINTS" id="PR00014">
    <property type="entry name" value="FNTYPEIII"/>
</dbReference>
<feature type="domain" description="Fibronectin type-III" evidence="15">
    <location>
        <begin position="1014"/>
        <end position="1109"/>
    </location>
</feature>
<dbReference type="WBParaSite" id="jg3734.2">
    <property type="protein sequence ID" value="jg3734.2"/>
    <property type="gene ID" value="jg3734"/>
</dbReference>
<evidence type="ECO:0000313" key="17">
    <source>
        <dbReference type="WBParaSite" id="jg3734.2"/>
    </source>
</evidence>
<evidence type="ECO:0000256" key="12">
    <source>
        <dbReference type="SAM" id="MobiDB-lite"/>
    </source>
</evidence>
<keyword evidence="16" id="KW-1185">Reference proteome</keyword>
<feature type="transmembrane region" description="Helical" evidence="13">
    <location>
        <begin position="1951"/>
        <end position="1975"/>
    </location>
</feature>
<dbReference type="InterPro" id="IPR050964">
    <property type="entry name" value="Striated_Muscle_Regulatory"/>
</dbReference>
<evidence type="ECO:0000256" key="13">
    <source>
        <dbReference type="SAM" id="Phobius"/>
    </source>
</evidence>
<evidence type="ECO:0000256" key="7">
    <source>
        <dbReference type="ARBA" id="ARBA00023136"/>
    </source>
</evidence>
<comment type="subcellular location">
    <subcellularLocation>
        <location evidence="1">Membrane</location>
        <topology evidence="1">Single-pass type I membrane protein</topology>
    </subcellularLocation>
</comment>
<evidence type="ECO:0000256" key="1">
    <source>
        <dbReference type="ARBA" id="ARBA00004479"/>
    </source>
</evidence>
<protein>
    <submittedName>
        <fullName evidence="17">Protein sidekick-like protein</fullName>
    </submittedName>
</protein>
<evidence type="ECO:0000256" key="4">
    <source>
        <dbReference type="ARBA" id="ARBA00022737"/>
    </source>
</evidence>
<evidence type="ECO:0000256" key="5">
    <source>
        <dbReference type="ARBA" id="ARBA00022889"/>
    </source>
</evidence>
<reference evidence="17" key="1">
    <citation type="submission" date="2022-11" db="UniProtKB">
        <authorList>
            <consortium name="WormBaseParasite"/>
        </authorList>
    </citation>
    <scope>IDENTIFICATION</scope>
</reference>
<dbReference type="Pfam" id="PF13895">
    <property type="entry name" value="Ig_2"/>
    <property type="match status" value="1"/>
</dbReference>
<accession>A0A915EAA2</accession>
<keyword evidence="10" id="KW-0393">Immunoglobulin domain</keyword>
<evidence type="ECO:0000256" key="2">
    <source>
        <dbReference type="ARBA" id="ARBA00022692"/>
    </source>
</evidence>
<feature type="domain" description="Ig-like" evidence="14">
    <location>
        <begin position="336"/>
        <end position="431"/>
    </location>
</feature>
<dbReference type="InterPro" id="IPR007110">
    <property type="entry name" value="Ig-like_dom"/>
</dbReference>
<feature type="domain" description="Fibronectin type-III" evidence="15">
    <location>
        <begin position="611"/>
        <end position="713"/>
    </location>
</feature>
<dbReference type="GO" id="GO:0016020">
    <property type="term" value="C:membrane"/>
    <property type="evidence" value="ECO:0007669"/>
    <property type="project" value="UniProtKB-SubCell"/>
</dbReference>
<dbReference type="Pfam" id="PF13927">
    <property type="entry name" value="Ig_3"/>
    <property type="match status" value="1"/>
</dbReference>
<organism evidence="16 17">
    <name type="scientific">Ditylenchus dipsaci</name>
    <dbReference type="NCBI Taxonomy" id="166011"/>
    <lineage>
        <taxon>Eukaryota</taxon>
        <taxon>Metazoa</taxon>
        <taxon>Ecdysozoa</taxon>
        <taxon>Nematoda</taxon>
        <taxon>Chromadorea</taxon>
        <taxon>Rhabditida</taxon>
        <taxon>Tylenchina</taxon>
        <taxon>Tylenchomorpha</taxon>
        <taxon>Sphaerularioidea</taxon>
        <taxon>Anguinidae</taxon>
        <taxon>Anguininae</taxon>
        <taxon>Ditylenchus</taxon>
    </lineage>
</organism>
<keyword evidence="7 13" id="KW-0472">Membrane</keyword>
<dbReference type="Pfam" id="PF00041">
    <property type="entry name" value="fn3"/>
    <property type="match status" value="7"/>
</dbReference>
<dbReference type="InterPro" id="IPR036179">
    <property type="entry name" value="Ig-like_dom_sf"/>
</dbReference>
<dbReference type="SUPFAM" id="SSF48726">
    <property type="entry name" value="Immunoglobulin"/>
    <property type="match status" value="4"/>
</dbReference>
<keyword evidence="9" id="KW-0325">Glycoprotein</keyword>
<dbReference type="PANTHER" id="PTHR13817">
    <property type="entry name" value="TITIN"/>
    <property type="match status" value="1"/>
</dbReference>
<feature type="domain" description="Fibronectin type-III" evidence="15">
    <location>
        <begin position="915"/>
        <end position="1011"/>
    </location>
</feature>
<dbReference type="InterPro" id="IPR003961">
    <property type="entry name" value="FN3_dom"/>
</dbReference>
<dbReference type="InterPro" id="IPR003598">
    <property type="entry name" value="Ig_sub2"/>
</dbReference>
<feature type="domain" description="Fibronectin type-III" evidence="15">
    <location>
        <begin position="1421"/>
        <end position="1528"/>
    </location>
</feature>
<proteinExistence type="inferred from homology"/>
<feature type="domain" description="Fibronectin type-III" evidence="15">
    <location>
        <begin position="1114"/>
        <end position="1231"/>
    </location>
</feature>
<feature type="domain" description="Fibronectin type-III" evidence="15">
    <location>
        <begin position="1625"/>
        <end position="1734"/>
    </location>
</feature>
<feature type="region of interest" description="Disordered" evidence="12">
    <location>
        <begin position="2184"/>
        <end position="2213"/>
    </location>
</feature>
<evidence type="ECO:0000256" key="3">
    <source>
        <dbReference type="ARBA" id="ARBA00022729"/>
    </source>
</evidence>
<evidence type="ECO:0000259" key="15">
    <source>
        <dbReference type="PROSITE" id="PS50853"/>
    </source>
</evidence>
<keyword evidence="5" id="KW-0130">Cell adhesion</keyword>
<keyword evidence="2 13" id="KW-0812">Transmembrane</keyword>
<evidence type="ECO:0000256" key="6">
    <source>
        <dbReference type="ARBA" id="ARBA00022989"/>
    </source>
</evidence>